<dbReference type="EMBL" id="CAMXCT030004668">
    <property type="protein sequence ID" value="CAL4797190.1"/>
    <property type="molecule type" value="Genomic_DNA"/>
</dbReference>
<dbReference type="InterPro" id="IPR000719">
    <property type="entry name" value="Prot_kinase_dom"/>
</dbReference>
<evidence type="ECO:0000256" key="5">
    <source>
        <dbReference type="ARBA" id="ARBA00022777"/>
    </source>
</evidence>
<evidence type="ECO:0000256" key="3">
    <source>
        <dbReference type="ARBA" id="ARBA00022679"/>
    </source>
</evidence>
<organism evidence="11">
    <name type="scientific">Cladocopium goreaui</name>
    <dbReference type="NCBI Taxonomy" id="2562237"/>
    <lineage>
        <taxon>Eukaryota</taxon>
        <taxon>Sar</taxon>
        <taxon>Alveolata</taxon>
        <taxon>Dinophyceae</taxon>
        <taxon>Suessiales</taxon>
        <taxon>Symbiodiniaceae</taxon>
        <taxon>Cladocopium</taxon>
    </lineage>
</organism>
<keyword evidence="3" id="KW-0808">Transferase</keyword>
<evidence type="ECO:0000256" key="1">
    <source>
        <dbReference type="ARBA" id="ARBA00022527"/>
    </source>
</evidence>
<dbReference type="OrthoDB" id="414119at2759"/>
<dbReference type="EMBL" id="CAMXCT020004668">
    <property type="protein sequence ID" value="CAL1163253.1"/>
    <property type="molecule type" value="Genomic_DNA"/>
</dbReference>
<dbReference type="Pfam" id="PF00027">
    <property type="entry name" value="cNMP_binding"/>
    <property type="match status" value="2"/>
</dbReference>
<dbReference type="PROSITE" id="PS00889">
    <property type="entry name" value="CNMP_BINDING_2"/>
    <property type="match status" value="2"/>
</dbReference>
<dbReference type="PANTHER" id="PTHR24353:SF143">
    <property type="entry name" value="PROTEIN KINASE DOMAIN-CONTAINING PROTEIN"/>
    <property type="match status" value="1"/>
</dbReference>
<dbReference type="GO" id="GO:0004691">
    <property type="term" value="F:cAMP-dependent protein kinase activity"/>
    <property type="evidence" value="ECO:0007669"/>
    <property type="project" value="TreeGrafter"/>
</dbReference>
<feature type="domain" description="Cyclic nucleotide-binding" evidence="10">
    <location>
        <begin position="73"/>
        <end position="174"/>
    </location>
</feature>
<dbReference type="InterPro" id="IPR000595">
    <property type="entry name" value="cNMP-bd_dom"/>
</dbReference>
<reference evidence="11" key="1">
    <citation type="submission" date="2022-10" db="EMBL/GenBank/DDBJ databases">
        <authorList>
            <person name="Chen Y."/>
            <person name="Dougan E. K."/>
            <person name="Chan C."/>
            <person name="Rhodes N."/>
            <person name="Thang M."/>
        </authorList>
    </citation>
    <scope>NUCLEOTIDE SEQUENCE</scope>
</reference>
<proteinExistence type="predicted"/>
<dbReference type="InterPro" id="IPR014710">
    <property type="entry name" value="RmlC-like_jellyroll"/>
</dbReference>
<dbReference type="SMART" id="SM00100">
    <property type="entry name" value="cNMP"/>
    <property type="match status" value="3"/>
</dbReference>
<name>A0A9P1DGU1_9DINO</name>
<dbReference type="InterPro" id="IPR011009">
    <property type="entry name" value="Kinase-like_dom_sf"/>
</dbReference>
<evidence type="ECO:0000256" key="4">
    <source>
        <dbReference type="ARBA" id="ARBA00022741"/>
    </source>
</evidence>
<dbReference type="InterPro" id="IPR008271">
    <property type="entry name" value="Ser/Thr_kinase_AS"/>
</dbReference>
<feature type="domain" description="Cyclic nucleotide-binding" evidence="10">
    <location>
        <begin position="221"/>
        <end position="337"/>
    </location>
</feature>
<evidence type="ECO:0000259" key="9">
    <source>
        <dbReference type="PROSITE" id="PS50011"/>
    </source>
</evidence>
<dbReference type="Proteomes" id="UP001152797">
    <property type="component" value="Unassembled WGS sequence"/>
</dbReference>
<dbReference type="GO" id="GO:0005524">
    <property type="term" value="F:ATP binding"/>
    <property type="evidence" value="ECO:0007669"/>
    <property type="project" value="UniProtKB-KW"/>
</dbReference>
<gene>
    <name evidence="11" type="ORF">C1SCF055_LOCUS35206</name>
</gene>
<evidence type="ECO:0000259" key="10">
    <source>
        <dbReference type="PROSITE" id="PS50042"/>
    </source>
</evidence>
<keyword evidence="7" id="KW-0142">cGMP-binding</keyword>
<dbReference type="GO" id="GO:0030553">
    <property type="term" value="F:cGMP binding"/>
    <property type="evidence" value="ECO:0007669"/>
    <property type="project" value="UniProtKB-KW"/>
</dbReference>
<dbReference type="InterPro" id="IPR018490">
    <property type="entry name" value="cNMP-bd_dom_sf"/>
</dbReference>
<feature type="region of interest" description="Disordered" evidence="8">
    <location>
        <begin position="1"/>
        <end position="43"/>
    </location>
</feature>
<dbReference type="InterPro" id="IPR018488">
    <property type="entry name" value="cNMP-bd_CS"/>
</dbReference>
<evidence type="ECO:0000256" key="7">
    <source>
        <dbReference type="ARBA" id="ARBA00022992"/>
    </source>
</evidence>
<dbReference type="Gene3D" id="2.60.120.10">
    <property type="entry name" value="Jelly Rolls"/>
    <property type="match status" value="3"/>
</dbReference>
<dbReference type="Gene3D" id="3.30.200.20">
    <property type="entry name" value="Phosphorylase Kinase, domain 1"/>
    <property type="match status" value="1"/>
</dbReference>
<keyword evidence="13" id="KW-1185">Reference proteome</keyword>
<dbReference type="PANTHER" id="PTHR24353">
    <property type="entry name" value="CYCLIC NUCLEOTIDE-DEPENDENT PROTEIN KINASE"/>
    <property type="match status" value="1"/>
</dbReference>
<dbReference type="PRINTS" id="PR00103">
    <property type="entry name" value="CAMPKINASE"/>
</dbReference>
<dbReference type="AlphaFoldDB" id="A0A9P1DGU1"/>
<evidence type="ECO:0000256" key="2">
    <source>
        <dbReference type="ARBA" id="ARBA00022535"/>
    </source>
</evidence>
<reference evidence="12 13" key="2">
    <citation type="submission" date="2024-05" db="EMBL/GenBank/DDBJ databases">
        <authorList>
            <person name="Chen Y."/>
            <person name="Shah S."/>
            <person name="Dougan E. K."/>
            <person name="Thang M."/>
            <person name="Chan C."/>
        </authorList>
    </citation>
    <scope>NUCLEOTIDE SEQUENCE [LARGE SCALE GENOMIC DNA]</scope>
</reference>
<evidence type="ECO:0000313" key="12">
    <source>
        <dbReference type="EMBL" id="CAL4797190.1"/>
    </source>
</evidence>
<dbReference type="SMART" id="SM00220">
    <property type="entry name" value="S_TKc"/>
    <property type="match status" value="1"/>
</dbReference>
<evidence type="ECO:0000313" key="13">
    <source>
        <dbReference type="Proteomes" id="UP001152797"/>
    </source>
</evidence>
<feature type="domain" description="Protein kinase" evidence="9">
    <location>
        <begin position="486"/>
        <end position="744"/>
    </location>
</feature>
<dbReference type="PROSITE" id="PS50011">
    <property type="entry name" value="PROTEIN_KINASE_DOM"/>
    <property type="match status" value="1"/>
</dbReference>
<keyword evidence="1" id="KW-0723">Serine/threonine-protein kinase</keyword>
<dbReference type="GO" id="GO:0005952">
    <property type="term" value="C:cAMP-dependent protein kinase complex"/>
    <property type="evidence" value="ECO:0007669"/>
    <property type="project" value="TreeGrafter"/>
</dbReference>
<dbReference type="CDD" id="cd00038">
    <property type="entry name" value="CAP_ED"/>
    <property type="match status" value="3"/>
</dbReference>
<protein>
    <submittedName>
        <fullName evidence="12">cGMP-dependent protein kinase</fullName>
    </submittedName>
</protein>
<comment type="caution">
    <text evidence="11">The sequence shown here is derived from an EMBL/GenBank/DDBJ whole genome shotgun (WGS) entry which is preliminary data.</text>
</comment>
<keyword evidence="5 12" id="KW-0418">Kinase</keyword>
<evidence type="ECO:0000256" key="6">
    <source>
        <dbReference type="ARBA" id="ARBA00022840"/>
    </source>
</evidence>
<dbReference type="Pfam" id="PF00069">
    <property type="entry name" value="Pkinase"/>
    <property type="match status" value="1"/>
</dbReference>
<evidence type="ECO:0000256" key="8">
    <source>
        <dbReference type="SAM" id="MobiDB-lite"/>
    </source>
</evidence>
<feature type="domain" description="Cyclic nucleotide-binding" evidence="10">
    <location>
        <begin position="340"/>
        <end position="454"/>
    </location>
</feature>
<sequence>MGGRSSKNDAPLELDESPKSRAFTRQAPLDKTPSPKSPTGRPFLARSWSALSASGRKDDNRQELMEFLCQVPLLRCLPRAKVALLTEVVVTQRFSPGSNVFQQGDEGDSFFVIRSGTAAVVREEEDNEEELMILKMGDFFGERALLTSDVRSATVRADTQLTVLELSREQFDAMGLREELDFHGRKSLLVGSHLVNSRTPAEKTREELKFIRDSVAKNENLSSILDVRNMPHFADPAWKEEFGAGQAVIEQGDTEADFFYVVRSGDFQIIIDDMVTGSLGKGDCFGELSLICSAPRTATVRATTFSTAWVLPRGWLKSAAEESARIASRLAMVYLNQVKSLDVLLQAEKELIAPLLTKCEFEMKETIFRLGEEETSMYILTKGRVRVESDEVVELDAGISEDGSSLRVHVFGDRALFGDGYSSDRSIKVSSSKATCYRLDGVDFMTIFGSCQDILDQSRKGIDFTGLESDDRMNFSRLVQFQKKDLHRLTFLRAGQFGNLELWHHNKTGVQYMVKSVSKGYIMEQGLQKKITEERDIMLMLDSSFIISLFQTFTGNEKLYFLMETALGGDLYSVYVKNALHGSQAHAQFYSALMVLALEHIHGKRVAYRDLKPENVFLSATGYVKLVEFSLAKVVHGRTYTIVGTPEYLAPEMIGVSGHNQAVDWWALGIFIFELLAGQTPFEGSNPMQTFGKTMAGMDKVTFPSKVSPSAQRVIQGLLRRAPAFRLPMKKGGVKNLKEADYYIDLDWRQLQMQAAEAPFQSRPDEKNFQSGAEPRKAPFVPFQDCPGQLSMLKFNPSHLVHTCSLSCFTSFCLATPEDDGSGWDVAFASWNLKGDINEAFRD</sequence>
<dbReference type="PROSITE" id="PS50042">
    <property type="entry name" value="CNMP_BINDING_3"/>
    <property type="match status" value="3"/>
</dbReference>
<dbReference type="SUPFAM" id="SSF56112">
    <property type="entry name" value="Protein kinase-like (PK-like)"/>
    <property type="match status" value="1"/>
</dbReference>
<dbReference type="PROSITE" id="PS00108">
    <property type="entry name" value="PROTEIN_KINASE_ST"/>
    <property type="match status" value="1"/>
</dbReference>
<keyword evidence="6" id="KW-0067">ATP-binding</keyword>
<keyword evidence="2" id="KW-0140">cGMP</keyword>
<dbReference type="Gene3D" id="1.10.510.10">
    <property type="entry name" value="Transferase(Phosphotransferase) domain 1"/>
    <property type="match status" value="1"/>
</dbReference>
<accession>A0A9P1DGU1</accession>
<evidence type="ECO:0000313" key="11">
    <source>
        <dbReference type="EMBL" id="CAI4009878.1"/>
    </source>
</evidence>
<dbReference type="SUPFAM" id="SSF51206">
    <property type="entry name" value="cAMP-binding domain-like"/>
    <property type="match status" value="3"/>
</dbReference>
<keyword evidence="4" id="KW-0547">Nucleotide-binding</keyword>
<dbReference type="EMBL" id="CAMXCT010004668">
    <property type="protein sequence ID" value="CAI4009878.1"/>
    <property type="molecule type" value="Genomic_DNA"/>
</dbReference>